<name>A9AV99_HERA2</name>
<organism evidence="2 3">
    <name type="scientific">Herpetosiphon aurantiacus (strain ATCC 23779 / DSM 785 / 114-95)</name>
    <dbReference type="NCBI Taxonomy" id="316274"/>
    <lineage>
        <taxon>Bacteria</taxon>
        <taxon>Bacillati</taxon>
        <taxon>Chloroflexota</taxon>
        <taxon>Chloroflexia</taxon>
        <taxon>Herpetosiphonales</taxon>
        <taxon>Herpetosiphonaceae</taxon>
        <taxon>Herpetosiphon</taxon>
    </lineage>
</organism>
<reference evidence="2 3" key="1">
    <citation type="journal article" date="2011" name="Stand. Genomic Sci.">
        <title>Complete genome sequence of the filamentous gliding predatory bacterium Herpetosiphon aurantiacus type strain (114-95(T)).</title>
        <authorList>
            <person name="Kiss H."/>
            <person name="Nett M."/>
            <person name="Domin N."/>
            <person name="Martin K."/>
            <person name="Maresca J.A."/>
            <person name="Copeland A."/>
            <person name="Lapidus A."/>
            <person name="Lucas S."/>
            <person name="Berry K.W."/>
            <person name="Glavina Del Rio T."/>
            <person name="Dalin E."/>
            <person name="Tice H."/>
            <person name="Pitluck S."/>
            <person name="Richardson P."/>
            <person name="Bruce D."/>
            <person name="Goodwin L."/>
            <person name="Han C."/>
            <person name="Detter J.C."/>
            <person name="Schmutz J."/>
            <person name="Brettin T."/>
            <person name="Land M."/>
            <person name="Hauser L."/>
            <person name="Kyrpides N.C."/>
            <person name="Ivanova N."/>
            <person name="Goker M."/>
            <person name="Woyke T."/>
            <person name="Klenk H.P."/>
            <person name="Bryant D.A."/>
        </authorList>
    </citation>
    <scope>NUCLEOTIDE SEQUENCE [LARGE SCALE GENOMIC DNA]</scope>
    <source>
        <strain evidence="3">ATCC 23779 / DSM 785 / 114-95</strain>
    </source>
</reference>
<feature type="compositionally biased region" description="Low complexity" evidence="1">
    <location>
        <begin position="366"/>
        <end position="407"/>
    </location>
</feature>
<keyword evidence="3" id="KW-1185">Reference proteome</keyword>
<dbReference type="KEGG" id="hau:Haur_0529"/>
<dbReference type="STRING" id="316274.Haur_0529"/>
<dbReference type="eggNOG" id="COG0323">
    <property type="taxonomic scope" value="Bacteria"/>
</dbReference>
<dbReference type="SUPFAM" id="SSF55874">
    <property type="entry name" value="ATPase domain of HSP90 chaperone/DNA topoisomerase II/histidine kinase"/>
    <property type="match status" value="1"/>
</dbReference>
<gene>
    <name evidence="2" type="ordered locus">Haur_0529</name>
</gene>
<dbReference type="Pfam" id="PF13589">
    <property type="entry name" value="HATPase_c_3"/>
    <property type="match status" value="1"/>
</dbReference>
<dbReference type="AlphaFoldDB" id="A9AV99"/>
<evidence type="ECO:0000313" key="3">
    <source>
        <dbReference type="Proteomes" id="UP000000787"/>
    </source>
</evidence>
<dbReference type="HOGENOM" id="CLU_448182_0_0_0"/>
<dbReference type="EMBL" id="CP000875">
    <property type="protein sequence ID" value="ABX03177.1"/>
    <property type="molecule type" value="Genomic_DNA"/>
</dbReference>
<dbReference type="InParanoid" id="A9AV99"/>
<dbReference type="REBASE" id="16515">
    <property type="entry name" value="HauORF528P"/>
</dbReference>
<evidence type="ECO:0000256" key="1">
    <source>
        <dbReference type="SAM" id="MobiDB-lite"/>
    </source>
</evidence>
<dbReference type="InterPro" id="IPR036890">
    <property type="entry name" value="HATPase_C_sf"/>
</dbReference>
<feature type="compositionally biased region" description="Acidic residues" evidence="1">
    <location>
        <begin position="408"/>
        <end position="423"/>
    </location>
</feature>
<feature type="region of interest" description="Disordered" evidence="1">
    <location>
        <begin position="356"/>
        <end position="432"/>
    </location>
</feature>
<proteinExistence type="predicted"/>
<evidence type="ECO:0000313" key="2">
    <source>
        <dbReference type="EMBL" id="ABX03177.1"/>
    </source>
</evidence>
<evidence type="ECO:0008006" key="4">
    <source>
        <dbReference type="Google" id="ProtNLM"/>
    </source>
</evidence>
<dbReference type="BioCyc" id="HAUR316274:GHYA-538-MONOMER"/>
<dbReference type="Gene3D" id="3.30.565.10">
    <property type="entry name" value="Histidine kinase-like ATPase, C-terminal domain"/>
    <property type="match status" value="1"/>
</dbReference>
<dbReference type="Proteomes" id="UP000000787">
    <property type="component" value="Chromosome"/>
</dbReference>
<accession>A9AV99</accession>
<protein>
    <recommendedName>
        <fullName evidence="4">ATP-binding region ATPase domain protein</fullName>
    </recommendedName>
</protein>
<sequence length="609" mass="67945">MSDSGYELSFSLNTLNHLSEGLYSNIPAVLSELVANAWDADATEVSINIRQDEIVIQDNGIGMSIEDANTKFLRIGHQKREDSANTISGRHVMGRKGIGILAIFGIANIAEVYSCKDGVPHGFIIRKGDIERGISSDVTLYRPSPVPQDDLSIESGTKIILREIKSSIVNAEKTLRTDLARRFTIINNNCNFSVIINNIPISDNDRDYLNKVQFLWYLGEESSKYADFFTKLKKSFEITNLVDGMSGITVKGWIGTVYRPSNIPTSHRTISIFAHGKMIQEDILIDITDAGVYRQYIIGEIEADFMDSDDEDDIITSNRQRIKQTDPRYLKLLQYVKADIMRVIASMWTNLRKEYPSKPKKEEVNDSSSSKDANSSEQENTNASSDSSNTTDASSDSSNTTDASSETNDGDVEDNSFFDDDIPEPSPPPKQEITTAFREMKNLVKNSNIPDQMKNIILYDIQQAAYAYKGTSFKACIVMLGAILEGVMLGTIQRTDVLEYLITLQTVPKPLSDLGPRNPKFADRTVLAQYIGTTFSFQDCKEIIELCVQGTNKLGVDILQTVRNSIHPGSVLKDMKQLARFNHQSAVGYIAKLHEIINLVILWNPPSIP</sequence>